<proteinExistence type="predicted"/>
<keyword evidence="2" id="KW-0548">Nucleotidyltransferase</keyword>
<dbReference type="Pfam" id="PF01467">
    <property type="entry name" value="CTP_transf_like"/>
    <property type="match status" value="1"/>
</dbReference>
<dbReference type="InterPro" id="IPR004821">
    <property type="entry name" value="Cyt_trans-like"/>
</dbReference>
<evidence type="ECO:0000259" key="1">
    <source>
        <dbReference type="Pfam" id="PF01467"/>
    </source>
</evidence>
<dbReference type="AlphaFoldDB" id="A0AA86N4S1"/>
<dbReference type="EMBL" id="CAXDID020000700">
    <property type="protein sequence ID" value="CAL6111034.1"/>
    <property type="molecule type" value="Genomic_DNA"/>
</dbReference>
<protein>
    <submittedName>
        <fullName evidence="2">Phosphopantetheine adenylyltransferase</fullName>
    </submittedName>
    <submittedName>
        <fullName evidence="3">Phosphopantetheine_adenylyltransferase</fullName>
    </submittedName>
</protein>
<dbReference type="NCBIfam" id="NF001985">
    <property type="entry name" value="PRK00777.1"/>
    <property type="match status" value="1"/>
</dbReference>
<sequence length="151" mass="16883">MSFQTVIFGGTFDRIHDGHRLMFQKAVDLVQNNGAIIIGLTGQALLENKAHKDKILSYEQRQLNVTNELRQLTDKHFELSFDEINTKDGSATVNEYENGALIVSEETLKGGEHINEVRTQKGLKTLFLAVVGLVKSPNGDKLSSTQIREKE</sequence>
<keyword evidence="5" id="KW-1185">Reference proteome</keyword>
<evidence type="ECO:0000313" key="5">
    <source>
        <dbReference type="Proteomes" id="UP001642409"/>
    </source>
</evidence>
<dbReference type="Proteomes" id="UP001642409">
    <property type="component" value="Unassembled WGS sequence"/>
</dbReference>
<dbReference type="EMBL" id="CATOUU010000005">
    <property type="protein sequence ID" value="CAI9912833.1"/>
    <property type="molecule type" value="Genomic_DNA"/>
</dbReference>
<reference evidence="3 5" key="2">
    <citation type="submission" date="2024-07" db="EMBL/GenBank/DDBJ databases">
        <authorList>
            <person name="Akdeniz Z."/>
        </authorList>
    </citation>
    <scope>NUCLEOTIDE SEQUENCE [LARGE SCALE GENOMIC DNA]</scope>
</reference>
<dbReference type="SUPFAM" id="SSF52374">
    <property type="entry name" value="Nucleotidylyl transferase"/>
    <property type="match status" value="1"/>
</dbReference>
<evidence type="ECO:0000313" key="3">
    <source>
        <dbReference type="EMBL" id="CAL6045472.1"/>
    </source>
</evidence>
<gene>
    <name evidence="3" type="ORF">HINF_LOCUS41060</name>
    <name evidence="2" type="ORF">HINF_LOCUS478</name>
    <name evidence="4" type="ORF">HINF_LOCUS76203</name>
</gene>
<name>A0AA86N4S1_9EUKA</name>
<reference evidence="2" key="1">
    <citation type="submission" date="2023-06" db="EMBL/GenBank/DDBJ databases">
        <authorList>
            <person name="Kurt Z."/>
        </authorList>
    </citation>
    <scope>NUCLEOTIDE SEQUENCE</scope>
</reference>
<keyword evidence="2" id="KW-0808">Transferase</keyword>
<dbReference type="GO" id="GO:0016779">
    <property type="term" value="F:nucleotidyltransferase activity"/>
    <property type="evidence" value="ECO:0007669"/>
    <property type="project" value="UniProtKB-KW"/>
</dbReference>
<dbReference type="InterPro" id="IPR014729">
    <property type="entry name" value="Rossmann-like_a/b/a_fold"/>
</dbReference>
<feature type="domain" description="Cytidyltransferase-like" evidence="1">
    <location>
        <begin position="7"/>
        <end position="150"/>
    </location>
</feature>
<organism evidence="2">
    <name type="scientific">Hexamita inflata</name>
    <dbReference type="NCBI Taxonomy" id="28002"/>
    <lineage>
        <taxon>Eukaryota</taxon>
        <taxon>Metamonada</taxon>
        <taxon>Diplomonadida</taxon>
        <taxon>Hexamitidae</taxon>
        <taxon>Hexamitinae</taxon>
        <taxon>Hexamita</taxon>
    </lineage>
</organism>
<dbReference type="EMBL" id="CAXDID020000163">
    <property type="protein sequence ID" value="CAL6045472.1"/>
    <property type="molecule type" value="Genomic_DNA"/>
</dbReference>
<dbReference type="Gene3D" id="3.40.50.620">
    <property type="entry name" value="HUPs"/>
    <property type="match status" value="1"/>
</dbReference>
<dbReference type="NCBIfam" id="TIGR00125">
    <property type="entry name" value="cyt_tran_rel"/>
    <property type="match status" value="1"/>
</dbReference>
<comment type="caution">
    <text evidence="2">The sequence shown here is derived from an EMBL/GenBank/DDBJ whole genome shotgun (WGS) entry which is preliminary data.</text>
</comment>
<evidence type="ECO:0000313" key="4">
    <source>
        <dbReference type="EMBL" id="CAL6111034.1"/>
    </source>
</evidence>
<evidence type="ECO:0000313" key="2">
    <source>
        <dbReference type="EMBL" id="CAI9912833.1"/>
    </source>
</evidence>
<accession>A0AA86N4S1</accession>